<dbReference type="SMART" id="SM00421">
    <property type="entry name" value="HTH_LUXR"/>
    <property type="match status" value="1"/>
</dbReference>
<dbReference type="InterPro" id="IPR000792">
    <property type="entry name" value="Tscrpt_reg_LuxR_C"/>
</dbReference>
<sequence>MRSGHDATAARSRDEDSLRLASGTFADVLEERFSEWRPTSAERDVAIMVIRGFWISEIAALRKTSEGSAKVQANAIIRKVGVSGRSQPMSVLIDELLTGQIGERP</sequence>
<name>A0A1G7H2U3_9RHOB</name>
<dbReference type="RefSeq" id="WP_089960902.1">
    <property type="nucleotide sequence ID" value="NZ_FNAV01000010.1"/>
</dbReference>
<reference evidence="3" key="1">
    <citation type="submission" date="2016-10" db="EMBL/GenBank/DDBJ databases">
        <authorList>
            <person name="Varghese N."/>
            <person name="Submissions S."/>
        </authorList>
    </citation>
    <scope>NUCLEOTIDE SEQUENCE [LARGE SCALE GENOMIC DNA]</scope>
    <source>
        <strain evidence="3">DSM 10146</strain>
    </source>
</reference>
<proteinExistence type="predicted"/>
<accession>A0A1G7H2U3</accession>
<dbReference type="InterPro" id="IPR016032">
    <property type="entry name" value="Sig_transdc_resp-reg_C-effctor"/>
</dbReference>
<dbReference type="EMBL" id="FNAV01000010">
    <property type="protein sequence ID" value="SDE94740.1"/>
    <property type="molecule type" value="Genomic_DNA"/>
</dbReference>
<organism evidence="2 3">
    <name type="scientific">Salipiger thiooxidans</name>
    <dbReference type="NCBI Taxonomy" id="282683"/>
    <lineage>
        <taxon>Bacteria</taxon>
        <taxon>Pseudomonadati</taxon>
        <taxon>Pseudomonadota</taxon>
        <taxon>Alphaproteobacteria</taxon>
        <taxon>Rhodobacterales</taxon>
        <taxon>Roseobacteraceae</taxon>
        <taxon>Salipiger</taxon>
    </lineage>
</organism>
<evidence type="ECO:0000313" key="3">
    <source>
        <dbReference type="Proteomes" id="UP000198994"/>
    </source>
</evidence>
<dbReference type="InterPro" id="IPR036388">
    <property type="entry name" value="WH-like_DNA-bd_sf"/>
</dbReference>
<dbReference type="AlphaFoldDB" id="A0A1G7H2U3"/>
<dbReference type="Proteomes" id="UP000198994">
    <property type="component" value="Unassembled WGS sequence"/>
</dbReference>
<dbReference type="GO" id="GO:0003677">
    <property type="term" value="F:DNA binding"/>
    <property type="evidence" value="ECO:0007669"/>
    <property type="project" value="InterPro"/>
</dbReference>
<feature type="domain" description="HTH luxR-type" evidence="1">
    <location>
        <begin position="35"/>
        <end position="92"/>
    </location>
</feature>
<evidence type="ECO:0000259" key="1">
    <source>
        <dbReference type="SMART" id="SM00421"/>
    </source>
</evidence>
<keyword evidence="3" id="KW-1185">Reference proteome</keyword>
<dbReference type="GO" id="GO:0006355">
    <property type="term" value="P:regulation of DNA-templated transcription"/>
    <property type="evidence" value="ECO:0007669"/>
    <property type="project" value="InterPro"/>
</dbReference>
<dbReference type="STRING" id="282683.SAMN04488105_11018"/>
<evidence type="ECO:0000313" key="2">
    <source>
        <dbReference type="EMBL" id="SDE94740.1"/>
    </source>
</evidence>
<gene>
    <name evidence="2" type="ORF">SAMN04488105_11018</name>
</gene>
<dbReference type="Gene3D" id="1.10.10.10">
    <property type="entry name" value="Winged helix-like DNA-binding domain superfamily/Winged helix DNA-binding domain"/>
    <property type="match status" value="1"/>
</dbReference>
<protein>
    <recommendedName>
        <fullName evidence="1">HTH luxR-type domain-containing protein</fullName>
    </recommendedName>
</protein>
<dbReference type="SUPFAM" id="SSF46894">
    <property type="entry name" value="C-terminal effector domain of the bipartite response regulators"/>
    <property type="match status" value="1"/>
</dbReference>
<dbReference type="OrthoDB" id="8277135at2"/>